<evidence type="ECO:0000313" key="1">
    <source>
        <dbReference type="EMBL" id="PIP50700.1"/>
    </source>
</evidence>
<gene>
    <name evidence="1" type="ORF">COX11_02750</name>
</gene>
<dbReference type="EMBL" id="PCSO01000113">
    <property type="protein sequence ID" value="PIP50700.1"/>
    <property type="molecule type" value="Genomic_DNA"/>
</dbReference>
<proteinExistence type="predicted"/>
<name>A0A2H0B0V1_9BACT</name>
<dbReference type="AlphaFoldDB" id="A0A2H0B0V1"/>
<protein>
    <submittedName>
        <fullName evidence="1">Uncharacterized protein</fullName>
    </submittedName>
</protein>
<sequence length="125" mass="13838">SMGSNLTLHKYTNRFYEIHQTKNEEKPASGQNKVRADIFSGSLAVCLFASASRRGGREGGLRGIPPVEPIGRKISSDFFKYTPPVGKNEVWLALCEGSPADFRHKIEFFVFVPQSGTPEAGFPEF</sequence>
<organism evidence="1 2">
    <name type="scientific">Candidatus Berkelbacteria bacterium CG23_combo_of_CG06-09_8_20_14_all_41_73</name>
    <dbReference type="NCBI Taxonomy" id="1974519"/>
    <lineage>
        <taxon>Bacteria</taxon>
        <taxon>Candidatus Berkelbacteria</taxon>
    </lineage>
</organism>
<comment type="caution">
    <text evidence="1">The sequence shown here is derived from an EMBL/GenBank/DDBJ whole genome shotgun (WGS) entry which is preliminary data.</text>
</comment>
<accession>A0A2H0B0V1</accession>
<dbReference type="Proteomes" id="UP000230671">
    <property type="component" value="Unassembled WGS sequence"/>
</dbReference>
<feature type="non-terminal residue" evidence="1">
    <location>
        <position position="1"/>
    </location>
</feature>
<evidence type="ECO:0000313" key="2">
    <source>
        <dbReference type="Proteomes" id="UP000230671"/>
    </source>
</evidence>
<reference evidence="1 2" key="1">
    <citation type="submission" date="2017-09" db="EMBL/GenBank/DDBJ databases">
        <title>Depth-based differentiation of microbial function through sediment-hosted aquifers and enrichment of novel symbionts in the deep terrestrial subsurface.</title>
        <authorList>
            <person name="Probst A.J."/>
            <person name="Ladd B."/>
            <person name="Jarett J.K."/>
            <person name="Geller-Mcgrath D.E."/>
            <person name="Sieber C.M."/>
            <person name="Emerson J.B."/>
            <person name="Anantharaman K."/>
            <person name="Thomas B.C."/>
            <person name="Malmstrom R."/>
            <person name="Stieglmeier M."/>
            <person name="Klingl A."/>
            <person name="Woyke T."/>
            <person name="Ryan C.M."/>
            <person name="Banfield J.F."/>
        </authorList>
    </citation>
    <scope>NUCLEOTIDE SEQUENCE [LARGE SCALE GENOMIC DNA]</scope>
    <source>
        <strain evidence="1">CG23_combo_of_CG06-09_8_20_14_all_41_73</strain>
    </source>
</reference>